<organism evidence="2 3">
    <name type="scientific">Mythimna separata</name>
    <name type="common">Oriental armyworm</name>
    <name type="synonym">Pseudaletia separata</name>
    <dbReference type="NCBI Taxonomy" id="271217"/>
    <lineage>
        <taxon>Eukaryota</taxon>
        <taxon>Metazoa</taxon>
        <taxon>Ecdysozoa</taxon>
        <taxon>Arthropoda</taxon>
        <taxon>Hexapoda</taxon>
        <taxon>Insecta</taxon>
        <taxon>Pterygota</taxon>
        <taxon>Neoptera</taxon>
        <taxon>Endopterygota</taxon>
        <taxon>Lepidoptera</taxon>
        <taxon>Glossata</taxon>
        <taxon>Ditrysia</taxon>
        <taxon>Noctuoidea</taxon>
        <taxon>Noctuidae</taxon>
        <taxon>Noctuinae</taxon>
        <taxon>Hadenini</taxon>
        <taxon>Mythimna</taxon>
    </lineage>
</organism>
<dbReference type="Proteomes" id="UP001231518">
    <property type="component" value="Chromosome 18"/>
</dbReference>
<evidence type="ECO:0000313" key="2">
    <source>
        <dbReference type="EMBL" id="KAJ8717921.1"/>
    </source>
</evidence>
<reference evidence="2" key="1">
    <citation type="submission" date="2023-03" db="EMBL/GenBank/DDBJ databases">
        <title>Chromosome-level genomes of two armyworms, Mythimna separata and Mythimna loreyi, provide insights into the biosynthesis and reception of sex pheromones.</title>
        <authorList>
            <person name="Zhao H."/>
        </authorList>
    </citation>
    <scope>NUCLEOTIDE SEQUENCE</scope>
    <source>
        <strain evidence="2">BeijingLab</strain>
        <tissue evidence="2">Pupa</tissue>
    </source>
</reference>
<name>A0AAD7YJL3_MYTSE</name>
<evidence type="ECO:0000256" key="1">
    <source>
        <dbReference type="SAM" id="SignalP"/>
    </source>
</evidence>
<sequence>MWTQAITFSTITIVLSATELPGTPGIQRELSEGVKSKGYKIVYGDEDLTIINEVVSEVEKGNVLKSRVNLNEAIKPLPAEDVKCLMSVNRYCSKQMGAMKSE</sequence>
<gene>
    <name evidence="2" type="ORF">PYW07_005851</name>
</gene>
<dbReference type="AlphaFoldDB" id="A0AAD7YJL3"/>
<feature type="signal peptide" evidence="1">
    <location>
        <begin position="1"/>
        <end position="17"/>
    </location>
</feature>
<proteinExistence type="predicted"/>
<accession>A0AAD7YJL3</accession>
<keyword evidence="1" id="KW-0732">Signal</keyword>
<feature type="chain" id="PRO_5041923808" evidence="1">
    <location>
        <begin position="18"/>
        <end position="102"/>
    </location>
</feature>
<dbReference type="EMBL" id="JARGEI010000016">
    <property type="protein sequence ID" value="KAJ8717921.1"/>
    <property type="molecule type" value="Genomic_DNA"/>
</dbReference>
<keyword evidence="3" id="KW-1185">Reference proteome</keyword>
<comment type="caution">
    <text evidence="2">The sequence shown here is derived from an EMBL/GenBank/DDBJ whole genome shotgun (WGS) entry which is preliminary data.</text>
</comment>
<evidence type="ECO:0000313" key="3">
    <source>
        <dbReference type="Proteomes" id="UP001231518"/>
    </source>
</evidence>
<protein>
    <submittedName>
        <fullName evidence="2">Uncharacterized protein</fullName>
    </submittedName>
</protein>